<keyword evidence="3" id="KW-1185">Reference proteome</keyword>
<evidence type="ECO:0000313" key="2">
    <source>
        <dbReference type="EMBL" id="CAI5786755.1"/>
    </source>
</evidence>
<accession>A0AA35KYS5</accession>
<gene>
    <name evidence="2" type="ORF">PODLI_1B037495</name>
</gene>
<reference evidence="2" key="1">
    <citation type="submission" date="2022-12" db="EMBL/GenBank/DDBJ databases">
        <authorList>
            <person name="Alioto T."/>
            <person name="Alioto T."/>
            <person name="Gomez Garrido J."/>
        </authorList>
    </citation>
    <scope>NUCLEOTIDE SEQUENCE</scope>
</reference>
<evidence type="ECO:0000256" key="1">
    <source>
        <dbReference type="SAM" id="MobiDB-lite"/>
    </source>
</evidence>
<protein>
    <submittedName>
        <fullName evidence="2">Uncharacterized protein</fullName>
    </submittedName>
</protein>
<sequence length="127" mass="14166">MGRFLDAEGVVMEEEERRDSGGPWRRLDPRKDPLPATPRILVLGPSESLARITSGGAETFMSDSVPDCHLCSRQNKGERKPVCQKMVSPEQDELKQLLVLRRLLESRKSSGEGGRLRAERGERVVPG</sequence>
<name>A0AA35KYS5_9SAUR</name>
<feature type="region of interest" description="Disordered" evidence="1">
    <location>
        <begin position="1"/>
        <end position="39"/>
    </location>
</feature>
<organism evidence="2 3">
    <name type="scientific">Podarcis lilfordi</name>
    <name type="common">Lilford's wall lizard</name>
    <dbReference type="NCBI Taxonomy" id="74358"/>
    <lineage>
        <taxon>Eukaryota</taxon>
        <taxon>Metazoa</taxon>
        <taxon>Chordata</taxon>
        <taxon>Craniata</taxon>
        <taxon>Vertebrata</taxon>
        <taxon>Euteleostomi</taxon>
        <taxon>Lepidosauria</taxon>
        <taxon>Squamata</taxon>
        <taxon>Bifurcata</taxon>
        <taxon>Unidentata</taxon>
        <taxon>Episquamata</taxon>
        <taxon>Laterata</taxon>
        <taxon>Lacertibaenia</taxon>
        <taxon>Lacertidae</taxon>
        <taxon>Podarcis</taxon>
    </lineage>
</organism>
<evidence type="ECO:0000313" key="3">
    <source>
        <dbReference type="Proteomes" id="UP001178461"/>
    </source>
</evidence>
<dbReference type="AlphaFoldDB" id="A0AA35KYS5"/>
<feature type="compositionally biased region" description="Basic and acidic residues" evidence="1">
    <location>
        <begin position="15"/>
        <end position="33"/>
    </location>
</feature>
<dbReference type="Proteomes" id="UP001178461">
    <property type="component" value="Chromosome 10"/>
</dbReference>
<proteinExistence type="predicted"/>
<feature type="region of interest" description="Disordered" evidence="1">
    <location>
        <begin position="108"/>
        <end position="127"/>
    </location>
</feature>
<dbReference type="EMBL" id="OX395135">
    <property type="protein sequence ID" value="CAI5786755.1"/>
    <property type="molecule type" value="Genomic_DNA"/>
</dbReference>